<reference evidence="2" key="1">
    <citation type="submission" date="2020-02" db="EMBL/GenBank/DDBJ databases">
        <authorList>
            <person name="Meier V. D."/>
        </authorList>
    </citation>
    <scope>NUCLEOTIDE SEQUENCE</scope>
    <source>
        <strain evidence="2">AVDCRST_MAG53</strain>
    </source>
</reference>
<keyword evidence="1" id="KW-0812">Transmembrane</keyword>
<keyword evidence="1" id="KW-0472">Membrane</keyword>
<keyword evidence="1" id="KW-1133">Transmembrane helix</keyword>
<gene>
    <name evidence="2" type="ORF">AVDCRST_MAG53-679</name>
</gene>
<protein>
    <recommendedName>
        <fullName evidence="3">Zinc ribbon domain-containing protein</fullName>
    </recommendedName>
</protein>
<dbReference type="EMBL" id="CADCVR010000024">
    <property type="protein sequence ID" value="CAA9480748.1"/>
    <property type="molecule type" value="Genomic_DNA"/>
</dbReference>
<feature type="transmembrane region" description="Helical" evidence="1">
    <location>
        <begin position="25"/>
        <end position="46"/>
    </location>
</feature>
<evidence type="ECO:0000256" key="1">
    <source>
        <dbReference type="SAM" id="Phobius"/>
    </source>
</evidence>
<organism evidence="2">
    <name type="scientific">uncultured Solirubrobacteraceae bacterium</name>
    <dbReference type="NCBI Taxonomy" id="1162706"/>
    <lineage>
        <taxon>Bacteria</taxon>
        <taxon>Bacillati</taxon>
        <taxon>Actinomycetota</taxon>
        <taxon>Thermoleophilia</taxon>
        <taxon>Solirubrobacterales</taxon>
        <taxon>Solirubrobacteraceae</taxon>
        <taxon>environmental samples</taxon>
    </lineage>
</organism>
<evidence type="ECO:0000313" key="2">
    <source>
        <dbReference type="EMBL" id="CAA9480748.1"/>
    </source>
</evidence>
<accession>A0A6J4RTR4</accession>
<name>A0A6J4RTR4_9ACTN</name>
<dbReference type="AlphaFoldDB" id="A0A6J4RTR4"/>
<evidence type="ECO:0008006" key="3">
    <source>
        <dbReference type="Google" id="ProtNLM"/>
    </source>
</evidence>
<proteinExistence type="predicted"/>
<sequence>MIYLALCSAFGVVTALVARAKGTSWLMWGLIGAVFPVLGLAGVLLFRRETEELRRPCPGCGRLCMIYDALCTRCGTELNFPELAIESSADAARRAHPAT</sequence>